<organism evidence="4">
    <name type="scientific">marine sediment metagenome</name>
    <dbReference type="NCBI Taxonomy" id="412755"/>
    <lineage>
        <taxon>unclassified sequences</taxon>
        <taxon>metagenomes</taxon>
        <taxon>ecological metagenomes</taxon>
    </lineage>
</organism>
<gene>
    <name evidence="4" type="ORF">LCGC14_2319550</name>
</gene>
<dbReference type="EMBL" id="LAZR01033108">
    <property type="protein sequence ID" value="KKL49033.1"/>
    <property type="molecule type" value="Genomic_DNA"/>
</dbReference>
<evidence type="ECO:0000259" key="2">
    <source>
        <dbReference type="Pfam" id="PF19289"/>
    </source>
</evidence>
<evidence type="ECO:0000313" key="4">
    <source>
        <dbReference type="EMBL" id="KKL49033.1"/>
    </source>
</evidence>
<sequence>MINLPYSELFTIFEEISNNFNRKNQYFDILYDSFSYVTINKTPSAEDISVNVKTAGVVARTFDGIWREVAVNNISDLKNITDKLPKVINKGEKIAEFPGWKLNKEIKPKIKSSDVSVEEKLEKIREIFNFVQNYDKKILLCRSRYIETEITRIFVNNEGCELRQVIPRSRFFISPVVRSGRKIDFDYLSIGGEMGFEIFDLITDEKLEEAAKNSLAMIKAKTPPSGKYTVIVDPGMAGIIAHESFGHGLEADQVLRERSYLKHKLNKKVASEQCVICDTPSLENRLGSYFFDDEGIRAGKNVLVENGILKNFIYDRRTASALNGIPQGNGRRESYAHMVHPRMSNTYFEPGDYNLDEMISDIKKGVMIVKSFFGMEDPIGGGCQCTSKKGYLIENGEKTKLLRGITLTGYVLDILQNIDAISKDNTKFHGGTCGKGHADNVPVSDGGSYVRIKEALISPG</sequence>
<dbReference type="Pfam" id="PF19290">
    <property type="entry name" value="PmbA_TldD_2nd"/>
    <property type="match status" value="1"/>
</dbReference>
<dbReference type="Gene3D" id="3.30.2290.10">
    <property type="entry name" value="PmbA/TldD superfamily"/>
    <property type="match status" value="1"/>
</dbReference>
<dbReference type="GO" id="GO:0008237">
    <property type="term" value="F:metallopeptidase activity"/>
    <property type="evidence" value="ECO:0007669"/>
    <property type="project" value="InterPro"/>
</dbReference>
<proteinExistence type="inferred from homology"/>
<reference evidence="4" key="1">
    <citation type="journal article" date="2015" name="Nature">
        <title>Complex archaea that bridge the gap between prokaryotes and eukaryotes.</title>
        <authorList>
            <person name="Spang A."/>
            <person name="Saw J.H."/>
            <person name="Jorgensen S.L."/>
            <person name="Zaremba-Niedzwiedzka K."/>
            <person name="Martijn J."/>
            <person name="Lind A.E."/>
            <person name="van Eijk R."/>
            <person name="Schleper C."/>
            <person name="Guy L."/>
            <person name="Ettema T.J."/>
        </authorList>
    </citation>
    <scope>NUCLEOTIDE SEQUENCE</scope>
</reference>
<comment type="similarity">
    <text evidence="1">Belongs to the peptidase U62 family.</text>
</comment>
<dbReference type="PANTHER" id="PTHR30624">
    <property type="entry name" value="UNCHARACTERIZED PROTEIN TLDD AND PMBA"/>
    <property type="match status" value="1"/>
</dbReference>
<dbReference type="InterPro" id="IPR045569">
    <property type="entry name" value="Metalloprtase-TldD/E_C"/>
</dbReference>
<dbReference type="AlphaFoldDB" id="A0A0F9CIB1"/>
<dbReference type="SUPFAM" id="SSF111283">
    <property type="entry name" value="Putative modulator of DNA gyrase, PmbA/TldD"/>
    <property type="match status" value="1"/>
</dbReference>
<accession>A0A0F9CIB1</accession>
<dbReference type="PIRSF" id="PIRSF004919">
    <property type="entry name" value="TldD"/>
    <property type="match status" value="1"/>
</dbReference>
<dbReference type="PANTHER" id="PTHR30624:SF0">
    <property type="entry name" value="METALLOPROTEASE SLR0863"/>
    <property type="match status" value="1"/>
</dbReference>
<dbReference type="InterPro" id="IPR051463">
    <property type="entry name" value="Peptidase_U62_metallo"/>
</dbReference>
<feature type="domain" description="Metalloprotease TldD/E C-terminal" evidence="2">
    <location>
        <begin position="225"/>
        <end position="457"/>
    </location>
</feature>
<feature type="domain" description="Metalloprotease TldD/E central" evidence="3">
    <location>
        <begin position="112"/>
        <end position="213"/>
    </location>
</feature>
<dbReference type="InterPro" id="IPR045570">
    <property type="entry name" value="Metalloprtase-TldD/E_cen_dom"/>
</dbReference>
<protein>
    <recommendedName>
        <fullName evidence="5">TldD/PmbA family protein</fullName>
    </recommendedName>
</protein>
<dbReference type="Pfam" id="PF19289">
    <property type="entry name" value="PmbA_TldD_3rd"/>
    <property type="match status" value="1"/>
</dbReference>
<evidence type="ECO:0000256" key="1">
    <source>
        <dbReference type="ARBA" id="ARBA00005836"/>
    </source>
</evidence>
<dbReference type="InterPro" id="IPR025502">
    <property type="entry name" value="TldD"/>
</dbReference>
<dbReference type="GO" id="GO:0006508">
    <property type="term" value="P:proteolysis"/>
    <property type="evidence" value="ECO:0007669"/>
    <property type="project" value="InterPro"/>
</dbReference>
<dbReference type="InterPro" id="IPR036059">
    <property type="entry name" value="TldD/PmbA_sf"/>
</dbReference>
<comment type="caution">
    <text evidence="4">The sequence shown here is derived from an EMBL/GenBank/DDBJ whole genome shotgun (WGS) entry which is preliminary data.</text>
</comment>
<dbReference type="GO" id="GO:0005829">
    <property type="term" value="C:cytosol"/>
    <property type="evidence" value="ECO:0007669"/>
    <property type="project" value="TreeGrafter"/>
</dbReference>
<evidence type="ECO:0008006" key="5">
    <source>
        <dbReference type="Google" id="ProtNLM"/>
    </source>
</evidence>
<evidence type="ECO:0000259" key="3">
    <source>
        <dbReference type="Pfam" id="PF19290"/>
    </source>
</evidence>
<name>A0A0F9CIB1_9ZZZZ</name>
<dbReference type="InterPro" id="IPR035068">
    <property type="entry name" value="TldD/PmbA_N"/>
</dbReference>